<feature type="transmembrane region" description="Helical" evidence="1">
    <location>
        <begin position="12"/>
        <end position="30"/>
    </location>
</feature>
<reference evidence="2" key="2">
    <citation type="submission" date="2020-07" db="EMBL/GenBank/DDBJ databases">
        <authorList>
            <person name="Vera ALvarez R."/>
            <person name="Arias-Moreno D.M."/>
            <person name="Jimenez-Jacinto V."/>
            <person name="Jimenez-Bremont J.F."/>
            <person name="Swaminathan K."/>
            <person name="Moose S.P."/>
            <person name="Guerrero-Gonzalez M.L."/>
            <person name="Marino-Ramirez L."/>
            <person name="Landsman D."/>
            <person name="Rodriguez-Kessler M."/>
            <person name="Delgado-Sanchez P."/>
        </authorList>
    </citation>
    <scope>NUCLEOTIDE SEQUENCE</scope>
    <source>
        <tissue evidence="2">Cladode</tissue>
    </source>
</reference>
<dbReference type="EMBL" id="GISG01072412">
    <property type="protein sequence ID" value="MBA4630187.1"/>
    <property type="molecule type" value="Transcribed_RNA"/>
</dbReference>
<sequence>MGNLIILMLQLGYFIDATFMLSVFHFLFPLPGGTGVGYGLCRLLIEISIVVTGATLTRAKLRMMIQGRNYWPTLYLVCIHLSQGYQTVKGSRAGGGEREEQRNQGCKNGIRLDVVRVYRMKMVSMGSLWCHLSQ</sequence>
<name>A0A7C9D0K0_OPUST</name>
<dbReference type="AlphaFoldDB" id="A0A7C9D0K0"/>
<evidence type="ECO:0000256" key="1">
    <source>
        <dbReference type="SAM" id="Phobius"/>
    </source>
</evidence>
<organism evidence="2">
    <name type="scientific">Opuntia streptacantha</name>
    <name type="common">Prickly pear cactus</name>
    <name type="synonym">Opuntia cardona</name>
    <dbReference type="NCBI Taxonomy" id="393608"/>
    <lineage>
        <taxon>Eukaryota</taxon>
        <taxon>Viridiplantae</taxon>
        <taxon>Streptophyta</taxon>
        <taxon>Embryophyta</taxon>
        <taxon>Tracheophyta</taxon>
        <taxon>Spermatophyta</taxon>
        <taxon>Magnoliopsida</taxon>
        <taxon>eudicotyledons</taxon>
        <taxon>Gunneridae</taxon>
        <taxon>Pentapetalae</taxon>
        <taxon>Caryophyllales</taxon>
        <taxon>Cactineae</taxon>
        <taxon>Cactaceae</taxon>
        <taxon>Opuntioideae</taxon>
        <taxon>Opuntia</taxon>
    </lineage>
</organism>
<accession>A0A7C9D0K0</accession>
<keyword evidence="1" id="KW-1133">Transmembrane helix</keyword>
<protein>
    <submittedName>
        <fullName evidence="2">Uncharacterized protein</fullName>
    </submittedName>
</protein>
<proteinExistence type="predicted"/>
<feature type="transmembrane region" description="Helical" evidence="1">
    <location>
        <begin position="36"/>
        <end position="56"/>
    </location>
</feature>
<reference evidence="2" key="1">
    <citation type="journal article" date="2013" name="J. Plant Res.">
        <title>Effect of fungi and light on seed germination of three Opuntia species from semiarid lands of central Mexico.</title>
        <authorList>
            <person name="Delgado-Sanchez P."/>
            <person name="Jimenez-Bremont J.F."/>
            <person name="Guerrero-Gonzalez Mde L."/>
            <person name="Flores J."/>
        </authorList>
    </citation>
    <scope>NUCLEOTIDE SEQUENCE</scope>
    <source>
        <tissue evidence="2">Cladode</tissue>
    </source>
</reference>
<keyword evidence="1" id="KW-0812">Transmembrane</keyword>
<evidence type="ECO:0000313" key="2">
    <source>
        <dbReference type="EMBL" id="MBA4630187.1"/>
    </source>
</evidence>
<keyword evidence="1" id="KW-0472">Membrane</keyword>